<reference evidence="1 2" key="1">
    <citation type="submission" date="2010-12" db="EMBL/GenBank/DDBJ databases">
        <title>Whole genome sequence of Anaerolinea thermophila UNI-1.</title>
        <authorList>
            <person name="Narita-Yamada S."/>
            <person name="Kishi E."/>
            <person name="Watanabe Y."/>
            <person name="Takasaki K."/>
            <person name="Ankai A."/>
            <person name="Oguchi A."/>
            <person name="Fukui S."/>
            <person name="Takahashi M."/>
            <person name="Yashiro I."/>
            <person name="Hosoyama A."/>
            <person name="Sekiguchi Y."/>
            <person name="Hanada S."/>
            <person name="Fujita N."/>
        </authorList>
    </citation>
    <scope>NUCLEOTIDE SEQUENCE [LARGE SCALE GENOMIC DNA]</scope>
    <source>
        <strain evidence="2">DSM 14523 / JCM 11388 / NBRC 100420 / UNI-1</strain>
    </source>
</reference>
<evidence type="ECO:0000313" key="2">
    <source>
        <dbReference type="Proteomes" id="UP000008922"/>
    </source>
</evidence>
<protein>
    <submittedName>
        <fullName evidence="1">Uncharacterized protein</fullName>
    </submittedName>
</protein>
<dbReference type="Proteomes" id="UP000008922">
    <property type="component" value="Chromosome"/>
</dbReference>
<dbReference type="KEGG" id="atm:ANT_19520"/>
<accession>E8N6B4</accession>
<dbReference type="STRING" id="926569.ANT_19520"/>
<gene>
    <name evidence="1" type="ordered locus">ANT_19520</name>
</gene>
<proteinExistence type="predicted"/>
<evidence type="ECO:0000313" key="1">
    <source>
        <dbReference type="EMBL" id="BAJ63978.1"/>
    </source>
</evidence>
<dbReference type="EMBL" id="AP012029">
    <property type="protein sequence ID" value="BAJ63978.1"/>
    <property type="molecule type" value="Genomic_DNA"/>
</dbReference>
<organism evidence="1 2">
    <name type="scientific">Anaerolinea thermophila (strain DSM 14523 / JCM 11388 / NBRC 100420 / UNI-1)</name>
    <dbReference type="NCBI Taxonomy" id="926569"/>
    <lineage>
        <taxon>Bacteria</taxon>
        <taxon>Bacillati</taxon>
        <taxon>Chloroflexota</taxon>
        <taxon>Anaerolineae</taxon>
        <taxon>Anaerolineales</taxon>
        <taxon>Anaerolineaceae</taxon>
        <taxon>Anaerolinea</taxon>
    </lineage>
</organism>
<dbReference type="HOGENOM" id="CLU_2986462_0_0_0"/>
<keyword evidence="2" id="KW-1185">Reference proteome</keyword>
<dbReference type="InParanoid" id="E8N6B4"/>
<name>E8N6B4_ANATU</name>
<dbReference type="AlphaFoldDB" id="E8N6B4"/>
<sequence length="57" mass="5914">MFDGMGVWISFALAPSLVGGIGDGEDADGCTWVALLSCIVGVLEDKVELIRVGVFLA</sequence>